<dbReference type="Proteomes" id="UP000199258">
    <property type="component" value="Unassembled WGS sequence"/>
</dbReference>
<dbReference type="AlphaFoldDB" id="A0A1G8NKT9"/>
<accession>A0A1G8NKT9</accession>
<name>A0A1G8NKT9_9MICC</name>
<evidence type="ECO:0000313" key="1">
    <source>
        <dbReference type="EMBL" id="SDI80130.1"/>
    </source>
</evidence>
<reference evidence="1 2" key="1">
    <citation type="submission" date="2016-10" db="EMBL/GenBank/DDBJ databases">
        <authorList>
            <person name="de Groot N.N."/>
        </authorList>
    </citation>
    <scope>NUCLEOTIDE SEQUENCE [LARGE SCALE GENOMIC DNA]</scope>
    <source>
        <strain evidence="1 2">NP_1H</strain>
    </source>
</reference>
<keyword evidence="2" id="KW-1185">Reference proteome</keyword>
<gene>
    <name evidence="1" type="ORF">SAMN04488693_12413</name>
</gene>
<sequence>MERLRQAWRLMERYINNNFDVIALPGRDIQELSRRSLVQSEMSVST</sequence>
<dbReference type="EMBL" id="FNDT01000024">
    <property type="protein sequence ID" value="SDI80130.1"/>
    <property type="molecule type" value="Genomic_DNA"/>
</dbReference>
<dbReference type="STRING" id="335973.SAMN04488693_12413"/>
<organism evidence="1 2">
    <name type="scientific">Arthrobacter subterraneus</name>
    <dbReference type="NCBI Taxonomy" id="335973"/>
    <lineage>
        <taxon>Bacteria</taxon>
        <taxon>Bacillati</taxon>
        <taxon>Actinomycetota</taxon>
        <taxon>Actinomycetes</taxon>
        <taxon>Micrococcales</taxon>
        <taxon>Micrococcaceae</taxon>
        <taxon>Arthrobacter</taxon>
    </lineage>
</organism>
<evidence type="ECO:0000313" key="2">
    <source>
        <dbReference type="Proteomes" id="UP000199258"/>
    </source>
</evidence>
<proteinExistence type="predicted"/>
<protein>
    <submittedName>
        <fullName evidence="1">Uncharacterized protein</fullName>
    </submittedName>
</protein>